<dbReference type="AlphaFoldDB" id="A0A1M5YQ70"/>
<dbReference type="SUPFAM" id="SSF109998">
    <property type="entry name" value="Triger factor/SurA peptide-binding domain-like"/>
    <property type="match status" value="1"/>
</dbReference>
<keyword evidence="2" id="KW-1185">Reference proteome</keyword>
<organism evidence="1 2">
    <name type="scientific">Sporanaerobacter acetigenes DSM 13106</name>
    <dbReference type="NCBI Taxonomy" id="1123281"/>
    <lineage>
        <taxon>Bacteria</taxon>
        <taxon>Bacillati</taxon>
        <taxon>Bacillota</taxon>
        <taxon>Tissierellia</taxon>
        <taxon>Tissierellales</taxon>
        <taxon>Sporanaerobacteraceae</taxon>
        <taxon>Sporanaerobacter</taxon>
    </lineage>
</organism>
<reference evidence="1 2" key="1">
    <citation type="submission" date="2016-11" db="EMBL/GenBank/DDBJ databases">
        <authorList>
            <person name="Jaros S."/>
            <person name="Januszkiewicz K."/>
            <person name="Wedrychowicz H."/>
        </authorList>
    </citation>
    <scope>NUCLEOTIDE SEQUENCE [LARGE SCALE GENOMIC DNA]</scope>
    <source>
        <strain evidence="1 2">DSM 13106</strain>
    </source>
</reference>
<evidence type="ECO:0000313" key="2">
    <source>
        <dbReference type="Proteomes" id="UP000184389"/>
    </source>
</evidence>
<dbReference type="EMBL" id="FQXR01000014">
    <property type="protein sequence ID" value="SHI14186.1"/>
    <property type="molecule type" value="Genomic_DNA"/>
</dbReference>
<accession>A0A1M5YQ70</accession>
<proteinExistence type="predicted"/>
<protein>
    <submittedName>
        <fullName evidence="1">Uncharacterized protein</fullName>
    </submittedName>
</protein>
<sequence length="139" mass="15849">MGKRHKVILVSVLVITAILVSAIAISTNTDTKNMSEEDILEIAKKVSGKYELLKDDTVIAVVNGQEVYKGELEYRKALYDANNQFKGPDDYKTPFEKIALEKYEKHYAGKNNIKVTEEEVAKEITEEKEELFKDDDFLD</sequence>
<dbReference type="InterPro" id="IPR027304">
    <property type="entry name" value="Trigger_fact/SurA_dom_sf"/>
</dbReference>
<gene>
    <name evidence="1" type="ORF">SAMN02745180_02367</name>
</gene>
<dbReference type="Gene3D" id="1.10.4030.10">
    <property type="entry name" value="Porin chaperone SurA, peptide-binding domain"/>
    <property type="match status" value="1"/>
</dbReference>
<evidence type="ECO:0000313" key="1">
    <source>
        <dbReference type="EMBL" id="SHI14186.1"/>
    </source>
</evidence>
<dbReference type="RefSeq" id="WP_072745002.1">
    <property type="nucleotide sequence ID" value="NZ_FQXR01000014.1"/>
</dbReference>
<dbReference type="STRING" id="1123281.SAMN02745180_02367"/>
<dbReference type="Proteomes" id="UP000184389">
    <property type="component" value="Unassembled WGS sequence"/>
</dbReference>
<name>A0A1M5YQ70_9FIRM</name>